<evidence type="ECO:0000313" key="3">
    <source>
        <dbReference type="RefSeq" id="XP_033583692.1"/>
    </source>
</evidence>
<dbReference type="OrthoDB" id="194358at2759"/>
<reference evidence="3" key="2">
    <citation type="submission" date="2020-04" db="EMBL/GenBank/DDBJ databases">
        <authorList>
            <consortium name="NCBI Genome Project"/>
        </authorList>
    </citation>
    <scope>NUCLEOTIDE SEQUENCE</scope>
    <source>
        <strain evidence="3">CBS 304.34</strain>
    </source>
</reference>
<evidence type="ECO:0000313" key="2">
    <source>
        <dbReference type="Proteomes" id="UP000504636"/>
    </source>
</evidence>
<evidence type="ECO:0000313" key="1">
    <source>
        <dbReference type="EMBL" id="KAF2816728.1"/>
    </source>
</evidence>
<dbReference type="InterPro" id="IPR052895">
    <property type="entry name" value="HetReg/Transcr_Mod"/>
</dbReference>
<reference evidence="1 3" key="1">
    <citation type="journal article" date="2020" name="Stud. Mycol.">
        <title>101 Dothideomycetes genomes: a test case for predicting lifestyles and emergence of pathogens.</title>
        <authorList>
            <person name="Haridas S."/>
            <person name="Albert R."/>
            <person name="Binder M."/>
            <person name="Bloem J."/>
            <person name="Labutti K."/>
            <person name="Salamov A."/>
            <person name="Andreopoulos B."/>
            <person name="Baker S."/>
            <person name="Barry K."/>
            <person name="Bills G."/>
            <person name="Bluhm B."/>
            <person name="Cannon C."/>
            <person name="Castanera R."/>
            <person name="Culley D."/>
            <person name="Daum C."/>
            <person name="Ezra D."/>
            <person name="Gonzalez J."/>
            <person name="Henrissat B."/>
            <person name="Kuo A."/>
            <person name="Liang C."/>
            <person name="Lipzen A."/>
            <person name="Lutzoni F."/>
            <person name="Magnuson J."/>
            <person name="Mondo S."/>
            <person name="Nolan M."/>
            <person name="Ohm R."/>
            <person name="Pangilinan J."/>
            <person name="Park H.-J."/>
            <person name="Ramirez L."/>
            <person name="Alfaro M."/>
            <person name="Sun H."/>
            <person name="Tritt A."/>
            <person name="Yoshinaga Y."/>
            <person name="Zwiers L.-H."/>
            <person name="Turgeon B."/>
            <person name="Goodwin S."/>
            <person name="Spatafora J."/>
            <person name="Crous P."/>
            <person name="Grigoriev I."/>
        </authorList>
    </citation>
    <scope>NUCLEOTIDE SEQUENCE</scope>
    <source>
        <strain evidence="1 3">CBS 304.34</strain>
    </source>
</reference>
<proteinExistence type="predicted"/>
<dbReference type="PANTHER" id="PTHR24148">
    <property type="entry name" value="ANKYRIN REPEAT DOMAIN-CONTAINING PROTEIN 39 HOMOLOG-RELATED"/>
    <property type="match status" value="1"/>
</dbReference>
<reference evidence="3" key="3">
    <citation type="submission" date="2025-04" db="UniProtKB">
        <authorList>
            <consortium name="RefSeq"/>
        </authorList>
    </citation>
    <scope>IDENTIFICATION</scope>
    <source>
        <strain evidence="3">CBS 304.34</strain>
    </source>
</reference>
<accession>A0A6A6Z7D2</accession>
<name>A0A6A6Z7D2_9PEZI</name>
<protein>
    <submittedName>
        <fullName evidence="1 3">Uncharacterized protein</fullName>
    </submittedName>
</protein>
<keyword evidence="2" id="KW-1185">Reference proteome</keyword>
<sequence length="355" mass="39687">MDRARRLLAFDPRDKVFAILTLLKYMDISLPPPDYSKSVSDIYIETAVAFLGCNGNMEIGNMTGLPSWVPDLSAREHPKLPWFGEGSSVSVPAFQFLNHNRVLQLKGVAVGTVASVSGPSILFEPQDLCHPQEHTEWMQKEGSSTMVFQDLLKASPAHAQLIYDVRHCGVLRNLVAFATTYATSRETARPTCLPPQQPRHKTRLLADSLWHKWLLIITSNSQPPKVVGEETKLSGRWSITTIQDTPSMLPLVDMPELMALWMATQDADILEYHENIRKIRMFKTLFRTAAGRLGIAPRSVRTGDMIVSIAGSTLPMLLRSDGENCRLICPAFVNGMEGEKWPADADAQLQWFMLV</sequence>
<dbReference type="AlphaFoldDB" id="A0A6A6Z7D2"/>
<organism evidence="1">
    <name type="scientific">Mytilinidion resinicola</name>
    <dbReference type="NCBI Taxonomy" id="574789"/>
    <lineage>
        <taxon>Eukaryota</taxon>
        <taxon>Fungi</taxon>
        <taxon>Dikarya</taxon>
        <taxon>Ascomycota</taxon>
        <taxon>Pezizomycotina</taxon>
        <taxon>Dothideomycetes</taxon>
        <taxon>Pleosporomycetidae</taxon>
        <taxon>Mytilinidiales</taxon>
        <taxon>Mytilinidiaceae</taxon>
        <taxon>Mytilinidion</taxon>
    </lineage>
</organism>
<dbReference type="RefSeq" id="XP_033583692.1">
    <property type="nucleotide sequence ID" value="XM_033723183.1"/>
</dbReference>
<dbReference type="GeneID" id="54464076"/>
<dbReference type="PANTHER" id="PTHR24148:SF73">
    <property type="entry name" value="HET DOMAIN PROTEIN (AFU_ORTHOLOGUE AFUA_8G01020)"/>
    <property type="match status" value="1"/>
</dbReference>
<dbReference type="Proteomes" id="UP000504636">
    <property type="component" value="Unplaced"/>
</dbReference>
<gene>
    <name evidence="1 3" type="ORF">BDZ99DRAFT_492698</name>
</gene>
<dbReference type="EMBL" id="MU003692">
    <property type="protein sequence ID" value="KAF2816728.1"/>
    <property type="molecule type" value="Genomic_DNA"/>
</dbReference>